<sequence length="351" mass="39027">MSKPARKATEPLRTRHVFLDTEVYRRAGFNISNTQFALLAKEIDAGRIVVHFTDITLAEIQRQLTEEVVAKAAEAKRLARDFNRISQIAGRPNDTVREIDAQQLADAAWKGFLNTLITRLRGHSVLALDTPARIVFKRYFAGLAPFEQRGSKEFPDAFVVEGIARYCTSNDISMYVVSGDAALRRAAESHAPLIPLQTLDEVLAAAATAAGEAGDIEALVDEIFASPGFDDQVTAAIEADLDFVDFVYYGPLTDGNVVSTELNEIVSLDEYDVAAFDDSKIGLIIQVNATLDAKVRYFDEKELRDKDDDIIPTELETSSRIHARLKIYVSIDLRSLRFLESELLTRDIIVE</sequence>
<gene>
    <name evidence="2" type="ORF">DI549_20215</name>
</gene>
<comment type="caution">
    <text evidence="2">The sequence shown here is derived from an EMBL/GenBank/DDBJ whole genome shotgun (WGS) entry which is preliminary data.</text>
</comment>
<feature type="domain" description="DUF4935" evidence="1">
    <location>
        <begin position="17"/>
        <end position="180"/>
    </location>
</feature>
<dbReference type="EMBL" id="QFQD01000089">
    <property type="protein sequence ID" value="PZQ79412.1"/>
    <property type="molecule type" value="Genomic_DNA"/>
</dbReference>
<dbReference type="Pfam" id="PF16289">
    <property type="entry name" value="PIN_12"/>
    <property type="match status" value="1"/>
</dbReference>
<protein>
    <recommendedName>
        <fullName evidence="1">DUF4935 domain-containing protein</fullName>
    </recommendedName>
</protein>
<organism evidence="2 3">
    <name type="scientific">Ancylobacter novellus</name>
    <name type="common">Thiobacillus novellus</name>
    <dbReference type="NCBI Taxonomy" id="921"/>
    <lineage>
        <taxon>Bacteria</taxon>
        <taxon>Pseudomonadati</taxon>
        <taxon>Pseudomonadota</taxon>
        <taxon>Alphaproteobacteria</taxon>
        <taxon>Hyphomicrobiales</taxon>
        <taxon>Xanthobacteraceae</taxon>
        <taxon>Ancylobacter</taxon>
    </lineage>
</organism>
<accession>A0A2W5QQB8</accession>
<dbReference type="Proteomes" id="UP000248887">
    <property type="component" value="Unassembled WGS sequence"/>
</dbReference>
<reference evidence="2 3" key="1">
    <citation type="submission" date="2017-08" db="EMBL/GenBank/DDBJ databases">
        <title>Infants hospitalized years apart are colonized by the same room-sourced microbial strains.</title>
        <authorList>
            <person name="Brooks B."/>
            <person name="Olm M.R."/>
            <person name="Firek B.A."/>
            <person name="Baker R."/>
            <person name="Thomas B.C."/>
            <person name="Morowitz M.J."/>
            <person name="Banfield J.F."/>
        </authorList>
    </citation>
    <scope>NUCLEOTIDE SEQUENCE [LARGE SCALE GENOMIC DNA]</scope>
    <source>
        <strain evidence="2">S2_005_001_R2_27</strain>
    </source>
</reference>
<dbReference type="AlphaFoldDB" id="A0A2W5QQB8"/>
<evidence type="ECO:0000313" key="2">
    <source>
        <dbReference type="EMBL" id="PZQ79412.1"/>
    </source>
</evidence>
<evidence type="ECO:0000313" key="3">
    <source>
        <dbReference type="Proteomes" id="UP000248887"/>
    </source>
</evidence>
<evidence type="ECO:0000259" key="1">
    <source>
        <dbReference type="Pfam" id="PF16289"/>
    </source>
</evidence>
<proteinExistence type="predicted"/>
<dbReference type="InterPro" id="IPR032557">
    <property type="entry name" value="DUF4935"/>
</dbReference>
<name>A0A2W5QQB8_ANCNO</name>